<name>A0A9P6TJ88_9BASI</name>
<accession>A0A9P6TJ88</accession>
<protein>
    <submittedName>
        <fullName evidence="2">Uncharacterized protein</fullName>
    </submittedName>
</protein>
<evidence type="ECO:0000256" key="1">
    <source>
        <dbReference type="SAM" id="Phobius"/>
    </source>
</evidence>
<gene>
    <name evidence="2" type="ORF">CROQUDRAFT_129498</name>
</gene>
<dbReference type="OrthoDB" id="2591106at2759"/>
<evidence type="ECO:0000313" key="3">
    <source>
        <dbReference type="Proteomes" id="UP000886653"/>
    </source>
</evidence>
<dbReference type="AlphaFoldDB" id="A0A9P6TJ88"/>
<feature type="transmembrane region" description="Helical" evidence="1">
    <location>
        <begin position="232"/>
        <end position="254"/>
    </location>
</feature>
<sequence length="418" mass="46120">MEDGTEGAIQGWMVIRKGVELIKGAQNVIGMTQDDVCWQGLGKRSETKGKAIFWSCVGVLGLIDGILLIPITILITVPSPELMQYLNPFCPIQNKGEILFQLGEGVKNQLANSLSSISTFFLSLLSLLALVVPAIVIGQPRCWYAIKAALNSTQTPCQHVKSLWPEDMDALVFGSVGLVFLPIAPLMNIQSLYHCSSQSGGQMELTMVSMFALAPSLQSTLLGLILLSHNQYMLTSIAYIILLAILGTSIGLLARDCRKKRQQRLDPHSRLALDVFEHGPNWEKKHSISKDSKKSWTDLIDCLLSPLESHLSVTHLVPLPSEVLDDVLDTKLALHTYPDVPPYLSDLPWKVRSKVGLGGEILCPPILLQGALAVMLPKDGVASEEAKEMMKYWDLEAFYEEGMTTKDLNFCKHLNENK</sequence>
<evidence type="ECO:0000313" key="2">
    <source>
        <dbReference type="EMBL" id="KAG0152558.1"/>
    </source>
</evidence>
<keyword evidence="1" id="KW-1133">Transmembrane helix</keyword>
<dbReference type="Proteomes" id="UP000886653">
    <property type="component" value="Unassembled WGS sequence"/>
</dbReference>
<feature type="transmembrane region" description="Helical" evidence="1">
    <location>
        <begin position="170"/>
        <end position="193"/>
    </location>
</feature>
<keyword evidence="1" id="KW-0472">Membrane</keyword>
<organism evidence="2 3">
    <name type="scientific">Cronartium quercuum f. sp. fusiforme G11</name>
    <dbReference type="NCBI Taxonomy" id="708437"/>
    <lineage>
        <taxon>Eukaryota</taxon>
        <taxon>Fungi</taxon>
        <taxon>Dikarya</taxon>
        <taxon>Basidiomycota</taxon>
        <taxon>Pucciniomycotina</taxon>
        <taxon>Pucciniomycetes</taxon>
        <taxon>Pucciniales</taxon>
        <taxon>Coleosporiaceae</taxon>
        <taxon>Cronartium</taxon>
    </lineage>
</organism>
<comment type="caution">
    <text evidence="2">The sequence shown here is derived from an EMBL/GenBank/DDBJ whole genome shotgun (WGS) entry which is preliminary data.</text>
</comment>
<proteinExistence type="predicted"/>
<reference evidence="2" key="1">
    <citation type="submission" date="2013-11" db="EMBL/GenBank/DDBJ databases">
        <title>Genome sequence of the fusiform rust pathogen reveals effectors for host alternation and coevolution with pine.</title>
        <authorList>
            <consortium name="DOE Joint Genome Institute"/>
            <person name="Smith K."/>
            <person name="Pendleton A."/>
            <person name="Kubisiak T."/>
            <person name="Anderson C."/>
            <person name="Salamov A."/>
            <person name="Aerts A."/>
            <person name="Riley R."/>
            <person name="Clum A."/>
            <person name="Lindquist E."/>
            <person name="Ence D."/>
            <person name="Campbell M."/>
            <person name="Kronenberg Z."/>
            <person name="Feau N."/>
            <person name="Dhillon B."/>
            <person name="Hamelin R."/>
            <person name="Burleigh J."/>
            <person name="Smith J."/>
            <person name="Yandell M."/>
            <person name="Nelson C."/>
            <person name="Grigoriev I."/>
            <person name="Davis J."/>
        </authorList>
    </citation>
    <scope>NUCLEOTIDE SEQUENCE</scope>
    <source>
        <strain evidence="2">G11</strain>
    </source>
</reference>
<dbReference type="EMBL" id="MU167208">
    <property type="protein sequence ID" value="KAG0152558.1"/>
    <property type="molecule type" value="Genomic_DNA"/>
</dbReference>
<keyword evidence="3" id="KW-1185">Reference proteome</keyword>
<feature type="transmembrane region" description="Helical" evidence="1">
    <location>
        <begin position="117"/>
        <end position="137"/>
    </location>
</feature>
<keyword evidence="1" id="KW-0812">Transmembrane</keyword>
<feature type="transmembrane region" description="Helical" evidence="1">
    <location>
        <begin position="51"/>
        <end position="77"/>
    </location>
</feature>